<evidence type="ECO:0000313" key="11">
    <source>
        <dbReference type="Proteomes" id="UP000828390"/>
    </source>
</evidence>
<dbReference type="PANTHER" id="PTHR10519">
    <property type="entry name" value="GABA-B RECEPTOR"/>
    <property type="match status" value="1"/>
</dbReference>
<dbReference type="GO" id="GO:0038039">
    <property type="term" value="C:G protein-coupled receptor heterodimeric complex"/>
    <property type="evidence" value="ECO:0007669"/>
    <property type="project" value="TreeGrafter"/>
</dbReference>
<keyword evidence="6" id="KW-0675">Receptor</keyword>
<keyword evidence="8" id="KW-0807">Transducer</keyword>
<evidence type="ECO:0000313" key="10">
    <source>
        <dbReference type="EMBL" id="KAH3835440.1"/>
    </source>
</evidence>
<accession>A0A9D4QME6</accession>
<evidence type="ECO:0000256" key="5">
    <source>
        <dbReference type="ARBA" id="ARBA00023136"/>
    </source>
</evidence>
<proteinExistence type="predicted"/>
<name>A0A9D4QME6_DREPO</name>
<dbReference type="GO" id="GO:0004965">
    <property type="term" value="F:G protein-coupled GABA receptor activity"/>
    <property type="evidence" value="ECO:0007669"/>
    <property type="project" value="InterPro"/>
</dbReference>
<keyword evidence="7" id="KW-0325">Glycoprotein</keyword>
<organism evidence="10 11">
    <name type="scientific">Dreissena polymorpha</name>
    <name type="common">Zebra mussel</name>
    <name type="synonym">Mytilus polymorpha</name>
    <dbReference type="NCBI Taxonomy" id="45954"/>
    <lineage>
        <taxon>Eukaryota</taxon>
        <taxon>Metazoa</taxon>
        <taxon>Spiralia</taxon>
        <taxon>Lophotrochozoa</taxon>
        <taxon>Mollusca</taxon>
        <taxon>Bivalvia</taxon>
        <taxon>Autobranchia</taxon>
        <taxon>Heteroconchia</taxon>
        <taxon>Euheterodonta</taxon>
        <taxon>Imparidentia</taxon>
        <taxon>Neoheterodontei</taxon>
        <taxon>Myida</taxon>
        <taxon>Dreissenoidea</taxon>
        <taxon>Dreissenidae</taxon>
        <taxon>Dreissena</taxon>
    </lineage>
</organism>
<dbReference type="AlphaFoldDB" id="A0A9D4QME6"/>
<evidence type="ECO:0000256" key="7">
    <source>
        <dbReference type="ARBA" id="ARBA00023180"/>
    </source>
</evidence>
<evidence type="ECO:0000256" key="6">
    <source>
        <dbReference type="ARBA" id="ARBA00023170"/>
    </source>
</evidence>
<dbReference type="SUPFAM" id="SSF53822">
    <property type="entry name" value="Periplasmic binding protein-like I"/>
    <property type="match status" value="1"/>
</dbReference>
<evidence type="ECO:0000256" key="1">
    <source>
        <dbReference type="ARBA" id="ARBA00004370"/>
    </source>
</evidence>
<keyword evidence="2" id="KW-0812">Transmembrane</keyword>
<evidence type="ECO:0000259" key="9">
    <source>
        <dbReference type="Pfam" id="PF01094"/>
    </source>
</evidence>
<comment type="caution">
    <text evidence="10">The sequence shown here is derived from an EMBL/GenBank/DDBJ whole genome shotgun (WGS) entry which is preliminary data.</text>
</comment>
<reference evidence="10" key="2">
    <citation type="submission" date="2020-11" db="EMBL/GenBank/DDBJ databases">
        <authorList>
            <person name="McCartney M.A."/>
            <person name="Auch B."/>
            <person name="Kono T."/>
            <person name="Mallez S."/>
            <person name="Becker A."/>
            <person name="Gohl D.M."/>
            <person name="Silverstein K.A.T."/>
            <person name="Koren S."/>
            <person name="Bechman K.B."/>
            <person name="Herman A."/>
            <person name="Abrahante J.E."/>
            <person name="Garbe J."/>
        </authorList>
    </citation>
    <scope>NUCLEOTIDE SEQUENCE</scope>
    <source>
        <strain evidence="10">Duluth1</strain>
        <tissue evidence="10">Whole animal</tissue>
    </source>
</reference>
<sequence length="221" mass="25817">MEVLKDARIIVVCAGEDTTTVAHIMCNAYKLGMYRKWFVWIFADYYRYDYKTLEHEKINCTEEELQKAFEGAFYLTYFWKHVPFGGIGLANITYSDLIAEIGYRASVPETELVPYDIEKCYDHVWVAALALNCSLKSLDALYALYRNETKIYRHQELNEITNCIDRLNFVGTSGRIQFEEGNNIHLRFLLNRIQESKKTVVALLTQDNHSIWIDEAIIWKG</sequence>
<dbReference type="Gene3D" id="3.40.50.2300">
    <property type="match status" value="2"/>
</dbReference>
<keyword evidence="4" id="KW-0297">G-protein coupled receptor</keyword>
<comment type="subcellular location">
    <subcellularLocation>
        <location evidence="1">Membrane</location>
    </subcellularLocation>
</comment>
<reference evidence="10" key="1">
    <citation type="journal article" date="2019" name="bioRxiv">
        <title>The Genome of the Zebra Mussel, Dreissena polymorpha: A Resource for Invasive Species Research.</title>
        <authorList>
            <person name="McCartney M.A."/>
            <person name="Auch B."/>
            <person name="Kono T."/>
            <person name="Mallez S."/>
            <person name="Zhang Y."/>
            <person name="Obille A."/>
            <person name="Becker A."/>
            <person name="Abrahante J.E."/>
            <person name="Garbe J."/>
            <person name="Badalamenti J.P."/>
            <person name="Herman A."/>
            <person name="Mangelson H."/>
            <person name="Liachko I."/>
            <person name="Sullivan S."/>
            <person name="Sone E.D."/>
            <person name="Koren S."/>
            <person name="Silverstein K.A.T."/>
            <person name="Beckman K.B."/>
            <person name="Gohl D.M."/>
        </authorList>
    </citation>
    <scope>NUCLEOTIDE SEQUENCE</scope>
    <source>
        <strain evidence="10">Duluth1</strain>
        <tissue evidence="10">Whole animal</tissue>
    </source>
</reference>
<dbReference type="InterPro" id="IPR001828">
    <property type="entry name" value="ANF_lig-bd_rcpt"/>
</dbReference>
<protein>
    <recommendedName>
        <fullName evidence="9">Receptor ligand binding region domain-containing protein</fullName>
    </recommendedName>
</protein>
<evidence type="ECO:0000256" key="3">
    <source>
        <dbReference type="ARBA" id="ARBA00022989"/>
    </source>
</evidence>
<dbReference type="InterPro" id="IPR028082">
    <property type="entry name" value="Peripla_BP_I"/>
</dbReference>
<dbReference type="Proteomes" id="UP000828390">
    <property type="component" value="Unassembled WGS sequence"/>
</dbReference>
<evidence type="ECO:0000256" key="4">
    <source>
        <dbReference type="ARBA" id="ARBA00023040"/>
    </source>
</evidence>
<keyword evidence="3" id="KW-1133">Transmembrane helix</keyword>
<dbReference type="EMBL" id="JAIWYP010000004">
    <property type="protein sequence ID" value="KAH3835440.1"/>
    <property type="molecule type" value="Genomic_DNA"/>
</dbReference>
<dbReference type="GO" id="GO:0007214">
    <property type="term" value="P:gamma-aminobutyric acid signaling pathway"/>
    <property type="evidence" value="ECO:0007669"/>
    <property type="project" value="TreeGrafter"/>
</dbReference>
<gene>
    <name evidence="10" type="ORF">DPMN_108787</name>
</gene>
<feature type="domain" description="Receptor ligand binding region" evidence="9">
    <location>
        <begin position="5"/>
        <end position="188"/>
    </location>
</feature>
<dbReference type="Pfam" id="PF01094">
    <property type="entry name" value="ANF_receptor"/>
    <property type="match status" value="1"/>
</dbReference>
<evidence type="ECO:0000256" key="2">
    <source>
        <dbReference type="ARBA" id="ARBA00022692"/>
    </source>
</evidence>
<dbReference type="PANTHER" id="PTHR10519:SF74">
    <property type="entry name" value="GAMMA-AMINOBUTYRIC ACID TYPE B RECEPTOR SUBUNIT 2"/>
    <property type="match status" value="1"/>
</dbReference>
<dbReference type="InterPro" id="IPR002455">
    <property type="entry name" value="GPCR3_GABA-B"/>
</dbReference>
<keyword evidence="5" id="KW-0472">Membrane</keyword>
<keyword evidence="11" id="KW-1185">Reference proteome</keyword>
<evidence type="ECO:0000256" key="8">
    <source>
        <dbReference type="ARBA" id="ARBA00023224"/>
    </source>
</evidence>